<sequence length="789" mass="80626">MISAQTHRARWQPGVLQKSALALACATALGLFSAAAHALSLGRAVVQSSLGEPLRAEVELLDISNEDAASLRARLASPSSFAASGMEYSPALNGLQITLQQQNGRYFLRLSNPQAVSEPYVDLILEATWASGRLVRDYTLLFDPPPGGTPTATAPESSKPADAAAAPESAAPVFTPPVTTALPPPATPIPDAAPAAEPTAPVASAAPSEPAAAESAAGGTTAPSPSPSPTAAAEPAPAPAVAAETPASPQPAASESASAAPAPAASAAPAAAKTESRQTAAPRSTRVTVKQGDTASDIAMAHMAKQPAYVQVSLNQMLVAMLRANPQAFVNGNVNRLRTGAVITLPGAETAQNVTRNQARQLVIAQNLDFDDYRRRLADAAPARAAAAQRQTGGNVQAQVQDRRPAATTPDQLTLSKGAVQAQSAQALAEERKAREAAERSAALNKNIAELEKLSKATAPTPPASGPAPAAPAASATAPSAATGGDSVPVTSATGAAAQEAAAATPATPEHTVSFDELVNDLLANPVVPAAGAGLAALLIGLLVYRRRKQRAALDEYQDSMQANEEPGDPQGAPSVPAGDDVDPVAEAELYLSYGRDQQAEDILKDALPRQPRRVAIHQKLAEIYAKRNDLVNFTQIAAQAHEASGGSGPEWDVISVLGRELDPDNALYQSGETMSNISPEADLDFGEPTPPPPPPTAAAPAAARAEPPAVDFDLSSLSLDLDAPSPSLSAGPTATEAEDDPLATKLALADEFKAIGDTDGARALIEEIIAEAEGDMKARAEQALAALG</sequence>
<dbReference type="InterPro" id="IPR038440">
    <property type="entry name" value="FimV_C_sf"/>
</dbReference>
<accession>F3KRZ4</accession>
<gene>
    <name evidence="5" type="ORF">HGR_06116</name>
</gene>
<evidence type="ECO:0000256" key="3">
    <source>
        <dbReference type="SAM" id="SignalP"/>
    </source>
</evidence>
<proteinExistence type="predicted"/>
<dbReference type="Gene3D" id="3.10.350.10">
    <property type="entry name" value="LysM domain"/>
    <property type="match status" value="1"/>
</dbReference>
<feature type="transmembrane region" description="Helical" evidence="2">
    <location>
        <begin position="527"/>
        <end position="545"/>
    </location>
</feature>
<feature type="region of interest" description="Disordered" evidence="1">
    <location>
        <begin position="388"/>
        <end position="419"/>
    </location>
</feature>
<reference evidence="5 6" key="1">
    <citation type="journal article" date="2011" name="EMBO J.">
        <title>Structural diversity of bacterial flagellar motors.</title>
        <authorList>
            <person name="Chen S."/>
            <person name="Beeby M."/>
            <person name="Murphy G.E."/>
            <person name="Leadbetter J.R."/>
            <person name="Hendrixson D.R."/>
            <person name="Briegel A."/>
            <person name="Li Z."/>
            <person name="Shi J."/>
            <person name="Tocheva E.I."/>
            <person name="Muller A."/>
            <person name="Dobro M.J."/>
            <person name="Jensen G.J."/>
        </authorList>
    </citation>
    <scope>NUCLEOTIDE SEQUENCE [LARGE SCALE GENOMIC DNA]</scope>
    <source>
        <strain evidence="5 6">ATCC 19624</strain>
    </source>
</reference>
<dbReference type="eggNOG" id="COG3170">
    <property type="taxonomic scope" value="Bacteria"/>
</dbReference>
<feature type="compositionally biased region" description="Pro residues" evidence="1">
    <location>
        <begin position="460"/>
        <end position="470"/>
    </location>
</feature>
<feature type="compositionally biased region" description="Low complexity" evidence="1">
    <location>
        <begin position="471"/>
        <end position="508"/>
    </location>
</feature>
<feature type="region of interest" description="Disordered" evidence="1">
    <location>
        <begin position="677"/>
        <end position="740"/>
    </location>
</feature>
<keyword evidence="6" id="KW-1185">Reference proteome</keyword>
<dbReference type="EMBL" id="AEGR01000047">
    <property type="protein sequence ID" value="EGI77478.1"/>
    <property type="molecule type" value="Genomic_DNA"/>
</dbReference>
<evidence type="ECO:0000259" key="4">
    <source>
        <dbReference type="Pfam" id="PF25800"/>
    </source>
</evidence>
<dbReference type="Proteomes" id="UP000016368">
    <property type="component" value="Unassembled WGS sequence"/>
</dbReference>
<dbReference type="AlphaFoldDB" id="F3KRZ4"/>
<evidence type="ECO:0000256" key="1">
    <source>
        <dbReference type="SAM" id="MobiDB-lite"/>
    </source>
</evidence>
<feature type="region of interest" description="Disordered" evidence="1">
    <location>
        <begin position="560"/>
        <end position="581"/>
    </location>
</feature>
<comment type="caution">
    <text evidence="5">The sequence shown here is derived from an EMBL/GenBank/DDBJ whole genome shotgun (WGS) entry which is preliminary data.</text>
</comment>
<feature type="compositionally biased region" description="Low complexity" evidence="1">
    <location>
        <begin position="149"/>
        <end position="181"/>
    </location>
</feature>
<evidence type="ECO:0000313" key="5">
    <source>
        <dbReference type="EMBL" id="EGI77478.1"/>
    </source>
</evidence>
<keyword evidence="2" id="KW-0472">Membrane</keyword>
<feature type="region of interest" description="Disordered" evidence="1">
    <location>
        <begin position="457"/>
        <end position="509"/>
    </location>
</feature>
<dbReference type="InterPro" id="IPR057840">
    <property type="entry name" value="FimV_N"/>
</dbReference>
<dbReference type="InterPro" id="IPR036779">
    <property type="entry name" value="LysM_dom_sf"/>
</dbReference>
<feature type="signal peptide" evidence="3">
    <location>
        <begin position="1"/>
        <end position="38"/>
    </location>
</feature>
<dbReference type="InterPro" id="IPR020011">
    <property type="entry name" value="FimV_C"/>
</dbReference>
<feature type="compositionally biased region" description="Low complexity" evidence="1">
    <location>
        <begin position="189"/>
        <end position="272"/>
    </location>
</feature>
<dbReference type="InterPro" id="IPR020012">
    <property type="entry name" value="LysM_FimV"/>
</dbReference>
<evidence type="ECO:0000256" key="2">
    <source>
        <dbReference type="SAM" id="Phobius"/>
    </source>
</evidence>
<dbReference type="NCBIfam" id="TIGR03504">
    <property type="entry name" value="FimV_Cterm"/>
    <property type="match status" value="1"/>
</dbReference>
<dbReference type="STRING" id="887062.HGR_06116"/>
<protein>
    <recommendedName>
        <fullName evidence="4">FimV N-terminal domain-containing protein</fullName>
    </recommendedName>
</protein>
<feature type="domain" description="FimV N-terminal" evidence="4">
    <location>
        <begin position="39"/>
        <end position="145"/>
    </location>
</feature>
<dbReference type="RefSeq" id="WP_006297235.1">
    <property type="nucleotide sequence ID" value="NZ_AEGR01000047.1"/>
</dbReference>
<organism evidence="5 6">
    <name type="scientific">Hylemonella gracilis ATCC 19624</name>
    <dbReference type="NCBI Taxonomy" id="887062"/>
    <lineage>
        <taxon>Bacteria</taxon>
        <taxon>Pseudomonadati</taxon>
        <taxon>Pseudomonadota</taxon>
        <taxon>Betaproteobacteria</taxon>
        <taxon>Burkholderiales</taxon>
        <taxon>Comamonadaceae</taxon>
        <taxon>Hylemonella</taxon>
    </lineage>
</organism>
<feature type="region of interest" description="Disordered" evidence="1">
    <location>
        <begin position="145"/>
        <end position="291"/>
    </location>
</feature>
<feature type="compositionally biased region" description="Pro residues" evidence="1">
    <location>
        <begin position="689"/>
        <end position="698"/>
    </location>
</feature>
<dbReference type="Gene3D" id="1.20.58.2200">
    <property type="match status" value="1"/>
</dbReference>
<keyword evidence="2" id="KW-0812">Transmembrane</keyword>
<keyword evidence="3" id="KW-0732">Signal</keyword>
<evidence type="ECO:0000313" key="6">
    <source>
        <dbReference type="Proteomes" id="UP000016368"/>
    </source>
</evidence>
<feature type="compositionally biased region" description="Polar residues" evidence="1">
    <location>
        <begin position="391"/>
        <end position="400"/>
    </location>
</feature>
<name>F3KRZ4_9BURK</name>
<keyword evidence="2" id="KW-1133">Transmembrane helix</keyword>
<dbReference type="Pfam" id="PF25800">
    <property type="entry name" value="FimV_N"/>
    <property type="match status" value="1"/>
</dbReference>
<feature type="compositionally biased region" description="Low complexity" evidence="1">
    <location>
        <begin position="699"/>
        <end position="731"/>
    </location>
</feature>
<dbReference type="NCBIfam" id="TIGR03505">
    <property type="entry name" value="FimV_core"/>
    <property type="match status" value="1"/>
</dbReference>
<feature type="compositionally biased region" description="Polar residues" evidence="1">
    <location>
        <begin position="277"/>
        <end position="291"/>
    </location>
</feature>
<feature type="chain" id="PRO_5003298306" description="FimV N-terminal domain-containing protein" evidence="3">
    <location>
        <begin position="39"/>
        <end position="789"/>
    </location>
</feature>